<protein>
    <recommendedName>
        <fullName evidence="6">Glycosyltransferase</fullName>
    </recommendedName>
</protein>
<keyword evidence="3" id="KW-0808">Transferase</keyword>
<dbReference type="PANTHER" id="PTHR11926">
    <property type="entry name" value="GLUCOSYL/GLUCURONOSYL TRANSFERASES"/>
    <property type="match status" value="1"/>
</dbReference>
<dbReference type="SUPFAM" id="SSF53756">
    <property type="entry name" value="UDP-Glycosyltransferase/glycogen phosphorylase"/>
    <property type="match status" value="1"/>
</dbReference>
<organism evidence="4 5">
    <name type="scientific">Hibiscus sabdariffa</name>
    <name type="common">roselle</name>
    <dbReference type="NCBI Taxonomy" id="183260"/>
    <lineage>
        <taxon>Eukaryota</taxon>
        <taxon>Viridiplantae</taxon>
        <taxon>Streptophyta</taxon>
        <taxon>Embryophyta</taxon>
        <taxon>Tracheophyta</taxon>
        <taxon>Spermatophyta</taxon>
        <taxon>Magnoliopsida</taxon>
        <taxon>eudicotyledons</taxon>
        <taxon>Gunneridae</taxon>
        <taxon>Pentapetalae</taxon>
        <taxon>rosids</taxon>
        <taxon>malvids</taxon>
        <taxon>Malvales</taxon>
        <taxon>Malvaceae</taxon>
        <taxon>Malvoideae</taxon>
        <taxon>Hibiscus</taxon>
    </lineage>
</organism>
<dbReference type="PANTHER" id="PTHR11926:SF1343">
    <property type="entry name" value="7-DEOXYLOGANETIN GLUCOSYLTRANSFERASE-LIKE"/>
    <property type="match status" value="1"/>
</dbReference>
<evidence type="ECO:0008006" key="6">
    <source>
        <dbReference type="Google" id="ProtNLM"/>
    </source>
</evidence>
<evidence type="ECO:0000256" key="3">
    <source>
        <dbReference type="ARBA" id="ARBA00022679"/>
    </source>
</evidence>
<dbReference type="Gene3D" id="3.40.50.2000">
    <property type="entry name" value="Glycogen Phosphorylase B"/>
    <property type="match status" value="4"/>
</dbReference>
<accession>A0ABR1ZU80</accession>
<dbReference type="Proteomes" id="UP001396334">
    <property type="component" value="Unassembled WGS sequence"/>
</dbReference>
<sequence>MCSKMCSTGSTKSHATFLPYPAQGHINPLMQLAKLFHSRGFHITFVNSEFNHRRLIRSRGEDAVKGLPDFRFETIPDGLPPSDSDATQSIPELCDSIRRTCLVPFLELLSRLNSSPEFPPVTCIVSDGIMSCGAKAGQVIGVPCVQFWTSSPVSFWGYLQYKELIERGIVPFKDEQYLSDGTLEMSIDIPGMPNIRLKDIPSFIRTTDPNDIMLNFVMEESQECLRSPIIFNTFDELDKQVLQVLADKSTNIYTIGPLASLSRRINKPEIQHDWLNSSLWKEDTRCIEWLNTKEPNSVVYVNYGSITVMSNHHLKEFAWGLANSRVHGGNKGKGLHHKLVSPTASAVPSCGWLFLTHCGWNSVMEAVSEGVPLICWPFFADQQTNCRYSCTTWDIAMEINPDVKREEVETLVREMMEGNNGQRKRQQAMEWKKKAKAAISSGGSSLTNFDRLIKETLHHG</sequence>
<keyword evidence="5" id="KW-1185">Reference proteome</keyword>
<dbReference type="InterPro" id="IPR002213">
    <property type="entry name" value="UDP_glucos_trans"/>
</dbReference>
<comment type="caution">
    <text evidence="4">The sequence shown here is derived from an EMBL/GenBank/DDBJ whole genome shotgun (WGS) entry which is preliminary data.</text>
</comment>
<keyword evidence="2" id="KW-0328">Glycosyltransferase</keyword>
<dbReference type="EMBL" id="JBBPBN010000589">
    <property type="protein sequence ID" value="KAK8484219.1"/>
    <property type="molecule type" value="Genomic_DNA"/>
</dbReference>
<proteinExistence type="inferred from homology"/>
<evidence type="ECO:0000313" key="4">
    <source>
        <dbReference type="EMBL" id="KAK8484219.1"/>
    </source>
</evidence>
<name>A0ABR1ZU80_9ROSI</name>
<gene>
    <name evidence="4" type="ORF">V6N11_024355</name>
</gene>
<evidence type="ECO:0000313" key="5">
    <source>
        <dbReference type="Proteomes" id="UP001396334"/>
    </source>
</evidence>
<reference evidence="4 5" key="1">
    <citation type="journal article" date="2024" name="G3 (Bethesda)">
        <title>Genome assembly of Hibiscus sabdariffa L. provides insights into metabolisms of medicinal natural products.</title>
        <authorList>
            <person name="Kim T."/>
        </authorList>
    </citation>
    <scope>NUCLEOTIDE SEQUENCE [LARGE SCALE GENOMIC DNA]</scope>
    <source>
        <strain evidence="4">TK-2024</strain>
        <tissue evidence="4">Old leaves</tissue>
    </source>
</reference>
<evidence type="ECO:0000256" key="1">
    <source>
        <dbReference type="ARBA" id="ARBA00009995"/>
    </source>
</evidence>
<dbReference type="Pfam" id="PF00201">
    <property type="entry name" value="UDPGT"/>
    <property type="match status" value="1"/>
</dbReference>
<comment type="similarity">
    <text evidence="1">Belongs to the UDP-glycosyltransferase family.</text>
</comment>
<evidence type="ECO:0000256" key="2">
    <source>
        <dbReference type="ARBA" id="ARBA00022676"/>
    </source>
</evidence>
<dbReference type="CDD" id="cd03784">
    <property type="entry name" value="GT1_Gtf-like"/>
    <property type="match status" value="1"/>
</dbReference>